<protein>
    <submittedName>
        <fullName evidence="1">Uncharacterized protein</fullName>
    </submittedName>
</protein>
<organism evidence="1 2">
    <name type="scientific">Ameiurus melas</name>
    <name type="common">Black bullhead</name>
    <name type="synonym">Silurus melas</name>
    <dbReference type="NCBI Taxonomy" id="219545"/>
    <lineage>
        <taxon>Eukaryota</taxon>
        <taxon>Metazoa</taxon>
        <taxon>Chordata</taxon>
        <taxon>Craniata</taxon>
        <taxon>Vertebrata</taxon>
        <taxon>Euteleostomi</taxon>
        <taxon>Actinopterygii</taxon>
        <taxon>Neopterygii</taxon>
        <taxon>Teleostei</taxon>
        <taxon>Ostariophysi</taxon>
        <taxon>Siluriformes</taxon>
        <taxon>Ictaluridae</taxon>
        <taxon>Ameiurus</taxon>
    </lineage>
</organism>
<accession>A0A7J6ACD4</accession>
<evidence type="ECO:0000313" key="1">
    <source>
        <dbReference type="EMBL" id="KAF4080476.1"/>
    </source>
</evidence>
<dbReference type="AlphaFoldDB" id="A0A7J6ACD4"/>
<gene>
    <name evidence="1" type="ORF">AMELA_G00171670</name>
</gene>
<name>A0A7J6ACD4_AMEME</name>
<keyword evidence="2" id="KW-1185">Reference proteome</keyword>
<sequence length="258" mass="30046">THKFLPTSCTFVKEKFPEPFEKYKTHLPTRTPFSILLNMMEILHCTEEKIIKELLLLLKKLRFPNPLHKPGSKYEQYYTLESTVICVCCSDSDPQKYYGASLSCRKGNAKRILIDLSCLNTWHRFVSHAVMSFTLRAGDGITFPESVKCQAYLRDWNENVYRKRRPCLNCKQLFNLPDADLDKVDHPYGNCAETECLSKLLFNNQYIREHTLMKNDTEENFETLTGLTKASLTTQLAQARIQTNENFLFYSPMQSNKE</sequence>
<evidence type="ECO:0000313" key="2">
    <source>
        <dbReference type="Proteomes" id="UP000593565"/>
    </source>
</evidence>
<comment type="caution">
    <text evidence="1">The sequence shown here is derived from an EMBL/GenBank/DDBJ whole genome shotgun (WGS) entry which is preliminary data.</text>
</comment>
<feature type="non-terminal residue" evidence="1">
    <location>
        <position position="258"/>
    </location>
</feature>
<dbReference type="Proteomes" id="UP000593565">
    <property type="component" value="Unassembled WGS sequence"/>
</dbReference>
<reference evidence="1 2" key="1">
    <citation type="submission" date="2020-02" db="EMBL/GenBank/DDBJ databases">
        <title>A chromosome-scale genome assembly of the black bullhead catfish (Ameiurus melas).</title>
        <authorList>
            <person name="Wen M."/>
            <person name="Zham M."/>
            <person name="Cabau C."/>
            <person name="Klopp C."/>
            <person name="Donnadieu C."/>
            <person name="Roques C."/>
            <person name="Bouchez O."/>
            <person name="Lampietro C."/>
            <person name="Jouanno E."/>
            <person name="Herpin A."/>
            <person name="Louis A."/>
            <person name="Berthelot C."/>
            <person name="Parey E."/>
            <person name="Roest-Crollius H."/>
            <person name="Braasch I."/>
            <person name="Postlethwait J."/>
            <person name="Robinson-Rechavi M."/>
            <person name="Echchiki A."/>
            <person name="Begum T."/>
            <person name="Montfort J."/>
            <person name="Schartl M."/>
            <person name="Bobe J."/>
            <person name="Guiguen Y."/>
        </authorList>
    </citation>
    <scope>NUCLEOTIDE SEQUENCE [LARGE SCALE GENOMIC DNA]</scope>
    <source>
        <strain evidence="1">M_S1</strain>
        <tissue evidence="1">Blood</tissue>
    </source>
</reference>
<dbReference type="EMBL" id="JAAGNN010000014">
    <property type="protein sequence ID" value="KAF4080476.1"/>
    <property type="molecule type" value="Genomic_DNA"/>
</dbReference>
<proteinExistence type="predicted"/>